<dbReference type="PROSITE" id="PS50294">
    <property type="entry name" value="WD_REPEATS_REGION"/>
    <property type="match status" value="3"/>
</dbReference>
<protein>
    <submittedName>
        <fullName evidence="4">Uncharacterized protein</fullName>
    </submittedName>
</protein>
<keyword evidence="2" id="KW-0677">Repeat</keyword>
<feature type="repeat" description="WD" evidence="3">
    <location>
        <begin position="75"/>
        <end position="116"/>
    </location>
</feature>
<evidence type="ECO:0000256" key="3">
    <source>
        <dbReference type="PROSITE-ProRule" id="PRU00221"/>
    </source>
</evidence>
<organism evidence="4 5">
    <name type="scientific">Rhizoctonia solani</name>
    <dbReference type="NCBI Taxonomy" id="456999"/>
    <lineage>
        <taxon>Eukaryota</taxon>
        <taxon>Fungi</taxon>
        <taxon>Dikarya</taxon>
        <taxon>Basidiomycota</taxon>
        <taxon>Agaricomycotina</taxon>
        <taxon>Agaricomycetes</taxon>
        <taxon>Cantharellales</taxon>
        <taxon>Ceratobasidiaceae</taxon>
        <taxon>Rhizoctonia</taxon>
    </lineage>
</organism>
<dbReference type="Gene3D" id="2.130.10.10">
    <property type="entry name" value="YVTN repeat-like/Quinoprotein amine dehydrogenase"/>
    <property type="match status" value="2"/>
</dbReference>
<dbReference type="PROSITE" id="PS50082">
    <property type="entry name" value="WD_REPEATS_2"/>
    <property type="match status" value="3"/>
</dbReference>
<dbReference type="GO" id="GO:1990234">
    <property type="term" value="C:transferase complex"/>
    <property type="evidence" value="ECO:0007669"/>
    <property type="project" value="UniProtKB-ARBA"/>
</dbReference>
<sequence length="179" mass="19629">MHTTLPLNKPCPQTTSPLAISQSAPKRETIVHEGHKRRVLSVAFSPDGNSVASGSDDYTIRIWDVQTPSQVIRPLRGHSRGILSVSYSPRFTLLASGSVDRTICVWSTSTGQLVSKPLVGHRRSVTTVAFSPTTNVIVSGSNDTTIRLWRLNDKKYTSKSFTAVLGKSNPLRFPLMEIV</sequence>
<gene>
    <name evidence="4" type="ORF">RDB_LOCUS148320</name>
</gene>
<dbReference type="AlphaFoldDB" id="A0A8H3CVD6"/>
<evidence type="ECO:0000256" key="1">
    <source>
        <dbReference type="ARBA" id="ARBA00022574"/>
    </source>
</evidence>
<dbReference type="InterPro" id="IPR020472">
    <property type="entry name" value="WD40_PAC1"/>
</dbReference>
<dbReference type="Proteomes" id="UP000663888">
    <property type="component" value="Unassembled WGS sequence"/>
</dbReference>
<name>A0A8H3CVD6_9AGAM</name>
<evidence type="ECO:0000256" key="2">
    <source>
        <dbReference type="ARBA" id="ARBA00022737"/>
    </source>
</evidence>
<dbReference type="SMART" id="SM00320">
    <property type="entry name" value="WD40"/>
    <property type="match status" value="3"/>
</dbReference>
<dbReference type="InterPro" id="IPR036322">
    <property type="entry name" value="WD40_repeat_dom_sf"/>
</dbReference>
<reference evidence="4" key="1">
    <citation type="submission" date="2021-01" db="EMBL/GenBank/DDBJ databases">
        <authorList>
            <person name="Kaushik A."/>
        </authorList>
    </citation>
    <scope>NUCLEOTIDE SEQUENCE</scope>
    <source>
        <strain evidence="4">AG4-R118</strain>
    </source>
</reference>
<proteinExistence type="predicted"/>
<dbReference type="EMBL" id="CAJMWX010001580">
    <property type="protein sequence ID" value="CAE6497319.1"/>
    <property type="molecule type" value="Genomic_DNA"/>
</dbReference>
<dbReference type="PROSITE" id="PS00678">
    <property type="entry name" value="WD_REPEATS_1"/>
    <property type="match status" value="1"/>
</dbReference>
<feature type="repeat" description="WD" evidence="3">
    <location>
        <begin position="118"/>
        <end position="159"/>
    </location>
</feature>
<keyword evidence="1 3" id="KW-0853">WD repeat</keyword>
<dbReference type="PANTHER" id="PTHR22847:SF637">
    <property type="entry name" value="WD REPEAT DOMAIN 5B"/>
    <property type="match status" value="1"/>
</dbReference>
<dbReference type="SUPFAM" id="SSF50978">
    <property type="entry name" value="WD40 repeat-like"/>
    <property type="match status" value="1"/>
</dbReference>
<dbReference type="PANTHER" id="PTHR22847">
    <property type="entry name" value="WD40 REPEAT PROTEIN"/>
    <property type="match status" value="1"/>
</dbReference>
<dbReference type="Pfam" id="PF00400">
    <property type="entry name" value="WD40"/>
    <property type="match status" value="3"/>
</dbReference>
<dbReference type="InterPro" id="IPR001680">
    <property type="entry name" value="WD40_rpt"/>
</dbReference>
<accession>A0A8H3CVD6</accession>
<feature type="repeat" description="WD" evidence="3">
    <location>
        <begin position="32"/>
        <end position="73"/>
    </location>
</feature>
<dbReference type="PRINTS" id="PR00320">
    <property type="entry name" value="GPROTEINBRPT"/>
</dbReference>
<dbReference type="InterPro" id="IPR015943">
    <property type="entry name" value="WD40/YVTN_repeat-like_dom_sf"/>
</dbReference>
<evidence type="ECO:0000313" key="4">
    <source>
        <dbReference type="EMBL" id="CAE6497319.1"/>
    </source>
</evidence>
<comment type="caution">
    <text evidence="4">The sequence shown here is derived from an EMBL/GenBank/DDBJ whole genome shotgun (WGS) entry which is preliminary data.</text>
</comment>
<evidence type="ECO:0000313" key="5">
    <source>
        <dbReference type="Proteomes" id="UP000663888"/>
    </source>
</evidence>
<dbReference type="InterPro" id="IPR019775">
    <property type="entry name" value="WD40_repeat_CS"/>
</dbReference>